<keyword evidence="4" id="KW-1185">Reference proteome</keyword>
<dbReference type="InterPro" id="IPR051487">
    <property type="entry name" value="Ser/Thr_Proteases_Immune/Dev"/>
</dbReference>
<dbReference type="PROSITE" id="PS00134">
    <property type="entry name" value="TRYPSIN_HIS"/>
    <property type="match status" value="1"/>
</dbReference>
<comment type="similarity">
    <text evidence="2">Belongs to the peptidase S1 family. CLIP subfamily.</text>
</comment>
<organism evidence="4 5">
    <name type="scientific">Agrilus planipennis</name>
    <name type="common">Emerald ash borer</name>
    <name type="synonym">Agrilus marcopoli</name>
    <dbReference type="NCBI Taxonomy" id="224129"/>
    <lineage>
        <taxon>Eukaryota</taxon>
        <taxon>Metazoa</taxon>
        <taxon>Ecdysozoa</taxon>
        <taxon>Arthropoda</taxon>
        <taxon>Hexapoda</taxon>
        <taxon>Insecta</taxon>
        <taxon>Pterygota</taxon>
        <taxon>Neoptera</taxon>
        <taxon>Endopterygota</taxon>
        <taxon>Coleoptera</taxon>
        <taxon>Polyphaga</taxon>
        <taxon>Elateriformia</taxon>
        <taxon>Buprestoidea</taxon>
        <taxon>Buprestidae</taxon>
        <taxon>Agrilinae</taxon>
        <taxon>Agrilus</taxon>
    </lineage>
</organism>
<dbReference type="SMART" id="SM00020">
    <property type="entry name" value="Tryp_SPc"/>
    <property type="match status" value="1"/>
</dbReference>
<name>A0A1W4WTW2_AGRPL</name>
<dbReference type="PANTHER" id="PTHR24256">
    <property type="entry name" value="TRYPTASE-RELATED"/>
    <property type="match status" value="1"/>
</dbReference>
<dbReference type="CDD" id="cd00190">
    <property type="entry name" value="Tryp_SPc"/>
    <property type="match status" value="1"/>
</dbReference>
<dbReference type="RefSeq" id="XP_018323932.1">
    <property type="nucleotide sequence ID" value="XM_018468430.2"/>
</dbReference>
<dbReference type="InterPro" id="IPR009003">
    <property type="entry name" value="Peptidase_S1_PA"/>
</dbReference>
<dbReference type="OrthoDB" id="10061449at2759"/>
<dbReference type="PRINTS" id="PR00722">
    <property type="entry name" value="CHYMOTRYPSIN"/>
</dbReference>
<dbReference type="PROSITE" id="PS50240">
    <property type="entry name" value="TRYPSIN_DOM"/>
    <property type="match status" value="1"/>
</dbReference>
<protein>
    <submittedName>
        <fullName evidence="5">Trypsin-2-like isoform X2</fullName>
    </submittedName>
</protein>
<dbReference type="Pfam" id="PF00089">
    <property type="entry name" value="Trypsin"/>
    <property type="match status" value="1"/>
</dbReference>
<sequence>MVSIEREWMVYTSHVCGGTIISHTHVLTASHCRRAYGTYIVVAGIQHLEEITDETQTKRVAEFISHPDFKDEETLTGHDIAIVILESPFTWSKAVQPVYLPRPEEEFTGMAVLSGWGEGEQGYTLSLRYASKKLISLTECAAILNTVGKTTNVLDEKNICTSGPRSQVSCIRDSGSALVKNGVLVGVVSRGILPCGQQNAPTVYTRSSSLVEWIQSHTNDLP</sequence>
<keyword evidence="1" id="KW-1015">Disulfide bond</keyword>
<feature type="domain" description="Peptidase S1" evidence="3">
    <location>
        <begin position="1"/>
        <end position="219"/>
    </location>
</feature>
<dbReference type="GeneID" id="108736126"/>
<accession>A0A1W4WTW2</accession>
<dbReference type="AlphaFoldDB" id="A0A1W4WTW2"/>
<dbReference type="InterPro" id="IPR043504">
    <property type="entry name" value="Peptidase_S1_PA_chymotrypsin"/>
</dbReference>
<dbReference type="SUPFAM" id="SSF50494">
    <property type="entry name" value="Trypsin-like serine proteases"/>
    <property type="match status" value="1"/>
</dbReference>
<proteinExistence type="inferred from homology"/>
<evidence type="ECO:0000313" key="4">
    <source>
        <dbReference type="Proteomes" id="UP000192223"/>
    </source>
</evidence>
<evidence type="ECO:0000259" key="3">
    <source>
        <dbReference type="PROSITE" id="PS50240"/>
    </source>
</evidence>
<dbReference type="Proteomes" id="UP000192223">
    <property type="component" value="Unplaced"/>
</dbReference>
<dbReference type="GO" id="GO:0004252">
    <property type="term" value="F:serine-type endopeptidase activity"/>
    <property type="evidence" value="ECO:0007669"/>
    <property type="project" value="InterPro"/>
</dbReference>
<evidence type="ECO:0000313" key="5">
    <source>
        <dbReference type="RefSeq" id="XP_018323932.1"/>
    </source>
</evidence>
<dbReference type="Gene3D" id="2.40.10.10">
    <property type="entry name" value="Trypsin-like serine proteases"/>
    <property type="match status" value="2"/>
</dbReference>
<gene>
    <name evidence="5" type="primary">LOC108736126</name>
</gene>
<evidence type="ECO:0000256" key="1">
    <source>
        <dbReference type="ARBA" id="ARBA00023157"/>
    </source>
</evidence>
<evidence type="ECO:0000256" key="2">
    <source>
        <dbReference type="ARBA" id="ARBA00024195"/>
    </source>
</evidence>
<reference evidence="5" key="1">
    <citation type="submission" date="2025-08" db="UniProtKB">
        <authorList>
            <consortium name="RefSeq"/>
        </authorList>
    </citation>
    <scope>IDENTIFICATION</scope>
    <source>
        <tissue evidence="5">Entire body</tissue>
    </source>
</reference>
<dbReference type="InterPro" id="IPR001254">
    <property type="entry name" value="Trypsin_dom"/>
</dbReference>
<dbReference type="InterPro" id="IPR018114">
    <property type="entry name" value="TRYPSIN_HIS"/>
</dbReference>
<dbReference type="FunFam" id="2.40.10.10:FF:000068">
    <property type="entry name" value="transmembrane protease serine 2"/>
    <property type="match status" value="1"/>
</dbReference>
<dbReference type="GO" id="GO:0006508">
    <property type="term" value="P:proteolysis"/>
    <property type="evidence" value="ECO:0007669"/>
    <property type="project" value="InterPro"/>
</dbReference>
<dbReference type="InterPro" id="IPR001314">
    <property type="entry name" value="Peptidase_S1A"/>
</dbReference>